<dbReference type="Gene3D" id="2.60.40.1120">
    <property type="entry name" value="Carboxypeptidase-like, regulatory domain"/>
    <property type="match status" value="1"/>
</dbReference>
<dbReference type="Pfam" id="PF13620">
    <property type="entry name" value="CarboxypepD_reg"/>
    <property type="match status" value="1"/>
</dbReference>
<gene>
    <name evidence="1" type="ORF">VB798_13305</name>
</gene>
<proteinExistence type="predicted"/>
<evidence type="ECO:0000313" key="2">
    <source>
        <dbReference type="Proteomes" id="UP001302222"/>
    </source>
</evidence>
<comment type="caution">
    <text evidence="1">The sequence shown here is derived from an EMBL/GenBank/DDBJ whole genome shotgun (WGS) entry which is preliminary data.</text>
</comment>
<accession>A0ABU5SJV3</accession>
<keyword evidence="2" id="KW-1185">Reference proteome</keyword>
<organism evidence="1 2">
    <name type="scientific">Arcicella lustrica</name>
    <dbReference type="NCBI Taxonomy" id="2984196"/>
    <lineage>
        <taxon>Bacteria</taxon>
        <taxon>Pseudomonadati</taxon>
        <taxon>Bacteroidota</taxon>
        <taxon>Cytophagia</taxon>
        <taxon>Cytophagales</taxon>
        <taxon>Flectobacillaceae</taxon>
        <taxon>Arcicella</taxon>
    </lineage>
</organism>
<dbReference type="EMBL" id="JAYGIM010000009">
    <property type="protein sequence ID" value="MEA5427565.1"/>
    <property type="molecule type" value="Genomic_DNA"/>
</dbReference>
<reference evidence="1 2" key="1">
    <citation type="submission" date="2023-12" db="EMBL/GenBank/DDBJ databases">
        <title>Novel species of the genus Arcicella isolated from rivers.</title>
        <authorList>
            <person name="Lu H."/>
        </authorList>
    </citation>
    <scope>NUCLEOTIDE SEQUENCE [LARGE SCALE GENOMIC DNA]</scope>
    <source>
        <strain evidence="1 2">DC25W</strain>
    </source>
</reference>
<sequence length="303" mass="34225">MKARQESKLSMYQGVQLLCKSNLTIVSSNLAFMESLALFNSKIEEIQFYLGQQIKETTGITNDKQLVKENLCRMASDIAGIIYAFASTQKKIVLMEEVNYSYTKLFRLREDLILPTMQNIYVAAEANREAIVDYGIDAEKIEAFEQAILHFKAVLPKIRIIRSEKSIYLDKISAIMVEVDALLSNRLDKLAVLFQKSNPDFYNAYKHIRKIDAPNSTSTQVKGNISTVLDGNVIVGATITFNGKTKTNTQSDKEGNFIIKPIALGMYRVNIEAKGFKPQTIENFRVKLGKVNRLNVVMKEGEE</sequence>
<dbReference type="RefSeq" id="WP_323259082.1">
    <property type="nucleotide sequence ID" value="NZ_JAYGIM010000009.1"/>
</dbReference>
<evidence type="ECO:0000313" key="1">
    <source>
        <dbReference type="EMBL" id="MEA5427565.1"/>
    </source>
</evidence>
<dbReference type="Proteomes" id="UP001302222">
    <property type="component" value="Unassembled WGS sequence"/>
</dbReference>
<dbReference type="InterPro" id="IPR013784">
    <property type="entry name" value="Carb-bd-like_fold"/>
</dbReference>
<protein>
    <submittedName>
        <fullName evidence="1">Carboxypeptidase-like regulatory domain-containing protein</fullName>
    </submittedName>
</protein>
<name>A0ABU5SJV3_9BACT</name>
<dbReference type="SUPFAM" id="SSF49452">
    <property type="entry name" value="Starch-binding domain-like"/>
    <property type="match status" value="1"/>
</dbReference>